<proteinExistence type="predicted"/>
<feature type="region of interest" description="Disordered" evidence="2">
    <location>
        <begin position="517"/>
        <end position="594"/>
    </location>
</feature>
<dbReference type="InterPro" id="IPR001357">
    <property type="entry name" value="BRCT_dom"/>
</dbReference>
<evidence type="ECO:0000313" key="6">
    <source>
        <dbReference type="EMBL" id="KAE9976364.1"/>
    </source>
</evidence>
<dbReference type="AlphaFoldDB" id="A0A8H3UN43"/>
<name>A0A8H3UN43_VENIN</name>
<dbReference type="SUPFAM" id="SSF52113">
    <property type="entry name" value="BRCT domain"/>
    <property type="match status" value="4"/>
</dbReference>
<feature type="domain" description="BRCT" evidence="3">
    <location>
        <begin position="422"/>
        <end position="506"/>
    </location>
</feature>
<accession>A0A8H3UN43</accession>
<dbReference type="Proteomes" id="UP000433883">
    <property type="component" value="Unassembled WGS sequence"/>
</dbReference>
<feature type="domain" description="BRCT" evidence="3">
    <location>
        <begin position="101"/>
        <end position="190"/>
    </location>
</feature>
<protein>
    <recommendedName>
        <fullName evidence="3">BRCT domain-containing protein</fullName>
    </recommendedName>
</protein>
<dbReference type="EMBL" id="WNWR01000501">
    <property type="protein sequence ID" value="KAE9976364.1"/>
    <property type="molecule type" value="Genomic_DNA"/>
</dbReference>
<gene>
    <name evidence="4" type="ORF">BLS_005893</name>
    <name evidence="6" type="ORF">EG327_008157</name>
    <name evidence="5" type="ORF">EG328_004441</name>
</gene>
<dbReference type="Pfam" id="PF00533">
    <property type="entry name" value="BRCT"/>
    <property type="match status" value="1"/>
</dbReference>
<organism evidence="5 7">
    <name type="scientific">Venturia inaequalis</name>
    <name type="common">Apple scab fungus</name>
    <dbReference type="NCBI Taxonomy" id="5025"/>
    <lineage>
        <taxon>Eukaryota</taxon>
        <taxon>Fungi</taxon>
        <taxon>Dikarya</taxon>
        <taxon>Ascomycota</taxon>
        <taxon>Pezizomycotina</taxon>
        <taxon>Dothideomycetes</taxon>
        <taxon>Pleosporomycetidae</taxon>
        <taxon>Venturiales</taxon>
        <taxon>Venturiaceae</taxon>
        <taxon>Venturia</taxon>
    </lineage>
</organism>
<feature type="domain" description="BRCT" evidence="3">
    <location>
        <begin position="310"/>
        <end position="409"/>
    </location>
</feature>
<evidence type="ECO:0000256" key="1">
    <source>
        <dbReference type="ARBA" id="ARBA00022737"/>
    </source>
</evidence>
<dbReference type="PANTHER" id="PTHR13561">
    <property type="entry name" value="DNA REPLICATION REGULATOR DPB11-RELATED"/>
    <property type="match status" value="1"/>
</dbReference>
<dbReference type="Proteomes" id="UP000447873">
    <property type="component" value="Unassembled WGS sequence"/>
</dbReference>
<dbReference type="PANTHER" id="PTHR13561:SF20">
    <property type="entry name" value="DNA TOPOISOMERASE 2-BINDING PROTEIN 1"/>
    <property type="match status" value="1"/>
</dbReference>
<feature type="compositionally biased region" description="Low complexity" evidence="2">
    <location>
        <begin position="641"/>
        <end position="652"/>
    </location>
</feature>
<dbReference type="Gene3D" id="3.40.50.10190">
    <property type="entry name" value="BRCT domain"/>
    <property type="match status" value="4"/>
</dbReference>
<feature type="compositionally biased region" description="Acidic residues" evidence="2">
    <location>
        <begin position="577"/>
        <end position="586"/>
    </location>
</feature>
<evidence type="ECO:0000313" key="7">
    <source>
        <dbReference type="Proteomes" id="UP000447873"/>
    </source>
</evidence>
<dbReference type="OrthoDB" id="251770at2759"/>
<dbReference type="PROSITE" id="PS50172">
    <property type="entry name" value="BRCT"/>
    <property type="match status" value="4"/>
</dbReference>
<evidence type="ECO:0000259" key="3">
    <source>
        <dbReference type="PROSITE" id="PS50172"/>
    </source>
</evidence>
<dbReference type="CDD" id="cd17723">
    <property type="entry name" value="BRCT_Rad4_rpt4"/>
    <property type="match status" value="1"/>
</dbReference>
<sequence length="791" mass="87836">MAGDLSRERPLAGLVFCCTSIPPDARHALSGAAVQMGADHKYDLTSDVTHLIVGSIDTQKYRYVAKERPDVKIVLPDFIEAVRVQWMQGGETNVTDFEKEYEVKAFWGLQICLTGFDDVNQRDHMKNLAETNGANYHGDLTKVVTHLIAAAPVGKKYEHARRWGIKVVSIEWLDESLERGMVLDESLYDPIMTPEERGKNAWNKQALEVITQRKRLREENPKEVISQSKRKIRRTMSARLGSQQGSMWAEMASAGSAQPAQDEWQPVEFDNVPGAIPSHFDNESGDTTPNPTTEPSKTKMLPPEPKIKPQVRGVFRGKFVYVHGFTGAKLEILRSHLESHGARLCTSPTDILEEEEDLEDGYLLVPHDIPEDSLLPVPAPVSEWQRVTEWWVESCLASKTLVNPEDEPLCRPFSNLAIKGCEGMSVSVTGFTGVELLHVVKAIKLMGATYEDFLIAERSLLLCKSTARNQDKLNFAADNGVPVVSEKWLLACLEEGVKQRFESYELPLETPTVPLNREFKTSSSKTLGKAKLPSKSDRPEQLQFQKPATKRRDPLPLKSNKLLRLSPTKPKRVGPFTEEDSDDDQESAIAPRLVENEVPYFPSLPLRELSQGEVNCLSPRRSVSPEKEVPPAASAQSADLSKNPSSANSNNPHLQETIAALLAQKKERSNSAAPEEEVDALTKRRKGKLGRAVSGSFGSSNGLSRTSSTDAAYVPAYDQEKKPDQAPPMPSQKVLYETEEREEKAKLIARLGGKVMDPAEYDTTVVAKSIGTVKELMVGDPGGMRRRRAKQ</sequence>
<feature type="compositionally biased region" description="Polar residues" evidence="2">
    <location>
        <begin position="285"/>
        <end position="295"/>
    </location>
</feature>
<dbReference type="SMART" id="SM00292">
    <property type="entry name" value="BRCT"/>
    <property type="match status" value="4"/>
</dbReference>
<reference evidence="5 7" key="1">
    <citation type="submission" date="2018-12" db="EMBL/GenBank/DDBJ databases">
        <title>Venturia inaequalis Genome Resource.</title>
        <authorList>
            <person name="Lichtner F.J."/>
        </authorList>
    </citation>
    <scope>NUCLEOTIDE SEQUENCE [LARGE SCALE GENOMIC DNA]</scope>
    <source>
        <strain evidence="5 7">120213</strain>
        <strain evidence="4">Bline_iso_100314</strain>
        <strain evidence="6 8">DMI_063113</strain>
    </source>
</reference>
<dbReference type="CDD" id="cd17731">
    <property type="entry name" value="BRCT_TopBP1_rpt2_like"/>
    <property type="match status" value="1"/>
</dbReference>
<dbReference type="CDD" id="cd18433">
    <property type="entry name" value="BRCT_Rad4_rpt3"/>
    <property type="match status" value="1"/>
</dbReference>
<dbReference type="GO" id="GO:0033314">
    <property type="term" value="P:mitotic DNA replication checkpoint signaling"/>
    <property type="evidence" value="ECO:0007669"/>
    <property type="project" value="TreeGrafter"/>
</dbReference>
<dbReference type="Pfam" id="PF12738">
    <property type="entry name" value="PTCB-BRCT"/>
    <property type="match status" value="2"/>
</dbReference>
<comment type="caution">
    <text evidence="5">The sequence shown here is derived from an EMBL/GenBank/DDBJ whole genome shotgun (WGS) entry which is preliminary data.</text>
</comment>
<dbReference type="InterPro" id="IPR059215">
    <property type="entry name" value="BRCT2_TopBP1-like"/>
</dbReference>
<keyword evidence="8" id="KW-1185">Reference proteome</keyword>
<feature type="compositionally biased region" description="Polar residues" evidence="2">
    <location>
        <begin position="696"/>
        <end position="710"/>
    </location>
</feature>
<dbReference type="InterPro" id="IPR036420">
    <property type="entry name" value="BRCT_dom_sf"/>
</dbReference>
<feature type="region of interest" description="Disordered" evidence="2">
    <location>
        <begin position="275"/>
        <end position="307"/>
    </location>
</feature>
<evidence type="ECO:0000256" key="2">
    <source>
        <dbReference type="SAM" id="MobiDB-lite"/>
    </source>
</evidence>
<dbReference type="EMBL" id="WNWS01000244">
    <property type="protein sequence ID" value="KAE9973379.1"/>
    <property type="molecule type" value="Genomic_DNA"/>
</dbReference>
<feature type="domain" description="BRCT" evidence="3">
    <location>
        <begin position="6"/>
        <end position="79"/>
    </location>
</feature>
<dbReference type="GO" id="GO:0007095">
    <property type="term" value="P:mitotic G2 DNA damage checkpoint signaling"/>
    <property type="evidence" value="ECO:0007669"/>
    <property type="project" value="TreeGrafter"/>
</dbReference>
<dbReference type="EMBL" id="WNWQ01000416">
    <property type="protein sequence ID" value="KAE9968373.1"/>
    <property type="molecule type" value="Genomic_DNA"/>
</dbReference>
<evidence type="ECO:0000313" key="8">
    <source>
        <dbReference type="Proteomes" id="UP000490939"/>
    </source>
</evidence>
<evidence type="ECO:0000313" key="4">
    <source>
        <dbReference type="EMBL" id="KAE9968373.1"/>
    </source>
</evidence>
<feature type="region of interest" description="Disordered" evidence="2">
    <location>
        <begin position="618"/>
        <end position="738"/>
    </location>
</feature>
<dbReference type="Proteomes" id="UP000490939">
    <property type="component" value="Unassembled WGS sequence"/>
</dbReference>
<keyword evidence="1" id="KW-0677">Repeat</keyword>
<dbReference type="GO" id="GO:0006270">
    <property type="term" value="P:DNA replication initiation"/>
    <property type="evidence" value="ECO:0007669"/>
    <property type="project" value="TreeGrafter"/>
</dbReference>
<evidence type="ECO:0000313" key="5">
    <source>
        <dbReference type="EMBL" id="KAE9973379.1"/>
    </source>
</evidence>